<feature type="binding site" evidence="6">
    <location>
        <position position="164"/>
    </location>
    <ligand>
        <name>NADP(+)</name>
        <dbReference type="ChEBI" id="CHEBI:58349"/>
    </ligand>
</feature>
<dbReference type="GO" id="GO:0005829">
    <property type="term" value="C:cytosol"/>
    <property type="evidence" value="ECO:0007669"/>
    <property type="project" value="TreeGrafter"/>
</dbReference>
<feature type="binding site" evidence="6">
    <location>
        <position position="251"/>
    </location>
    <ligand>
        <name>substrate</name>
    </ligand>
</feature>
<dbReference type="UniPathway" id="UPA00115">
    <property type="reaction ID" value="UER00408"/>
</dbReference>
<dbReference type="InterPro" id="IPR001282">
    <property type="entry name" value="G6P_DH"/>
</dbReference>
<comment type="caution">
    <text evidence="6">Lacks conserved residue(s) required for the propagation of feature annotation.</text>
</comment>
<evidence type="ECO:0000259" key="7">
    <source>
        <dbReference type="Pfam" id="PF00479"/>
    </source>
</evidence>
<feature type="binding site" evidence="6">
    <location>
        <begin position="92"/>
        <end position="93"/>
    </location>
    <ligand>
        <name>NADP(+)</name>
        <dbReference type="ChEBI" id="CHEBI:58349"/>
    </ligand>
</feature>
<feature type="domain" description="Glucose-6-phosphate dehydrogenase NAD-binding" evidence="7">
    <location>
        <begin position="12"/>
        <end position="203"/>
    </location>
</feature>
<dbReference type="PRINTS" id="PR00079">
    <property type="entry name" value="G6PDHDRGNASE"/>
</dbReference>
<feature type="binding site" evidence="6">
    <location>
        <position position="194"/>
    </location>
    <ligand>
        <name>substrate</name>
    </ligand>
</feature>
<keyword evidence="4 6" id="KW-0560">Oxidoreductase</keyword>
<keyword evidence="2 6" id="KW-0313">Glucose metabolism</keyword>
<accession>A0A1G2P3P1</accession>
<dbReference type="GO" id="GO:0050661">
    <property type="term" value="F:NADP binding"/>
    <property type="evidence" value="ECO:0007669"/>
    <property type="project" value="UniProtKB-UniRule"/>
</dbReference>
<dbReference type="EC" id="1.1.1.49" evidence="6"/>
<comment type="caution">
    <text evidence="9">The sequence shown here is derived from an EMBL/GenBank/DDBJ whole genome shotgun (WGS) entry which is preliminary data.</text>
</comment>
<feature type="domain" description="Glucose-6-phosphate dehydrogenase C-terminal" evidence="8">
    <location>
        <begin position="205"/>
        <end position="475"/>
    </location>
</feature>
<organism evidence="9 10">
    <name type="scientific">Candidatus Taylorbacteria bacterium RIFCSPLOWO2_12_FULL_43_20</name>
    <dbReference type="NCBI Taxonomy" id="1802332"/>
    <lineage>
        <taxon>Bacteria</taxon>
        <taxon>Candidatus Tayloriibacteriota</taxon>
    </lineage>
</organism>
<feature type="binding site" evidence="6">
    <location>
        <position position="345"/>
    </location>
    <ligand>
        <name>substrate</name>
    </ligand>
</feature>
<keyword evidence="3 6" id="KW-0521">NADP</keyword>
<comment type="pathway">
    <text evidence="1 6">Carbohydrate degradation; pentose phosphate pathway; D-ribulose 5-phosphate from D-glucose 6-phosphate (oxidative stage): step 1/3.</text>
</comment>
<dbReference type="NCBIfam" id="TIGR00871">
    <property type="entry name" value="zwf"/>
    <property type="match status" value="1"/>
</dbReference>
<feature type="binding site" evidence="6">
    <location>
        <position position="232"/>
    </location>
    <ligand>
        <name>substrate</name>
    </ligand>
</feature>
<feature type="active site" description="Proton acceptor" evidence="6">
    <location>
        <position position="256"/>
    </location>
</feature>
<dbReference type="Pfam" id="PF02781">
    <property type="entry name" value="G6PD_C"/>
    <property type="match status" value="1"/>
</dbReference>
<comment type="function">
    <text evidence="6">Catalyzes the oxidation of glucose 6-phosphate to 6-phosphogluconolactone.</text>
</comment>
<dbReference type="GO" id="GO:0004345">
    <property type="term" value="F:glucose-6-phosphate dehydrogenase activity"/>
    <property type="evidence" value="ECO:0007669"/>
    <property type="project" value="UniProtKB-UniRule"/>
</dbReference>
<evidence type="ECO:0000256" key="4">
    <source>
        <dbReference type="ARBA" id="ARBA00023002"/>
    </source>
</evidence>
<dbReference type="GO" id="GO:0009051">
    <property type="term" value="P:pentose-phosphate shunt, oxidative branch"/>
    <property type="evidence" value="ECO:0007669"/>
    <property type="project" value="TreeGrafter"/>
</dbReference>
<dbReference type="InterPro" id="IPR036291">
    <property type="entry name" value="NAD(P)-bd_dom_sf"/>
</dbReference>
<evidence type="ECO:0000256" key="3">
    <source>
        <dbReference type="ARBA" id="ARBA00022857"/>
    </source>
</evidence>
<dbReference type="Pfam" id="PF00479">
    <property type="entry name" value="G6PD_N"/>
    <property type="match status" value="1"/>
</dbReference>
<evidence type="ECO:0000256" key="1">
    <source>
        <dbReference type="ARBA" id="ARBA00004937"/>
    </source>
</evidence>
<dbReference type="HAMAP" id="MF_00966">
    <property type="entry name" value="G6PD"/>
    <property type="match status" value="1"/>
</dbReference>
<dbReference type="Proteomes" id="UP000177269">
    <property type="component" value="Unassembled WGS sequence"/>
</dbReference>
<evidence type="ECO:0000256" key="5">
    <source>
        <dbReference type="ARBA" id="ARBA00023277"/>
    </source>
</evidence>
<dbReference type="PANTHER" id="PTHR23429:SF0">
    <property type="entry name" value="GLUCOSE-6-PHOSPHATE 1-DEHYDROGENASE"/>
    <property type="match status" value="1"/>
</dbReference>
<dbReference type="Gene3D" id="3.30.360.10">
    <property type="entry name" value="Dihydrodipicolinate Reductase, domain 2"/>
    <property type="match status" value="1"/>
</dbReference>
<name>A0A1G2P3P1_9BACT</name>
<protein>
    <recommendedName>
        <fullName evidence="6">Glucose-6-phosphate 1-dehydrogenase</fullName>
        <shortName evidence="6">G6PD</shortName>
        <ecNumber evidence="6">1.1.1.49</ecNumber>
    </recommendedName>
</protein>
<feature type="binding site" evidence="6">
    <location>
        <position position="49"/>
    </location>
    <ligand>
        <name>NADP(+)</name>
        <dbReference type="ChEBI" id="CHEBI:58349"/>
    </ligand>
</feature>
<evidence type="ECO:0000313" key="10">
    <source>
        <dbReference type="Proteomes" id="UP000177269"/>
    </source>
</evidence>
<sequence>MEIKKERPTVLVVFGATGDLFKKKLAKAIFDLYAAGNLPRPFRIVGFSRKPLSHDDFRANIREILTADKSFDALRADIIDSFTRLAYYQKGDITDLGTYAKLGETLEKMDREANVCMNKLFYLAVSPLHYKTIFENLSKSGLTIPCAPTVPEHSMAWYRVLVEKPFGSDETEAMNLDKLLGRFFKEEQIYRIDHYLAKETIQNILTFRFSNTLFESLWNKENISRVEIKILESTNVSARGSFYDSIGALKDMGQSHILSMLALITMENPGALSPDAIRKARAKVVPFIKPYDKRPDKYVVRGQYEGYVAESAVNPVSQTETYFKIKVKVANKRWRSVPFYLESGKALGEAKSEIIIYFKEPKTCICPPSIGNHTHENILTFRIQPNEGITVLFWAKNSGFDFGLDAKQLSFLYNGKEGFETRKFPDAYERVLYDCIRGDQTLFSSTDEVMAQWKFITPVVRDLSSVPLVIYKQGENPEVRGAFSEYDSEYQNVN</sequence>
<evidence type="ECO:0000256" key="2">
    <source>
        <dbReference type="ARBA" id="ARBA00022526"/>
    </source>
</evidence>
<dbReference type="AlphaFoldDB" id="A0A1G2P3P1"/>
<evidence type="ECO:0000256" key="6">
    <source>
        <dbReference type="HAMAP-Rule" id="MF_00966"/>
    </source>
</evidence>
<dbReference type="InterPro" id="IPR022674">
    <property type="entry name" value="G6P_DH_NAD-bd"/>
</dbReference>
<comment type="similarity">
    <text evidence="6">Belongs to the glucose-6-phosphate dehydrogenase family.</text>
</comment>
<evidence type="ECO:0000259" key="8">
    <source>
        <dbReference type="Pfam" id="PF02781"/>
    </source>
</evidence>
<proteinExistence type="inferred from homology"/>
<comment type="catalytic activity">
    <reaction evidence="6">
        <text>D-glucose 6-phosphate + NADP(+) = 6-phospho-D-glucono-1,5-lactone + NADPH + H(+)</text>
        <dbReference type="Rhea" id="RHEA:15841"/>
        <dbReference type="ChEBI" id="CHEBI:15378"/>
        <dbReference type="ChEBI" id="CHEBI:57783"/>
        <dbReference type="ChEBI" id="CHEBI:57955"/>
        <dbReference type="ChEBI" id="CHEBI:58349"/>
        <dbReference type="ChEBI" id="CHEBI:61548"/>
        <dbReference type="EC" id="1.1.1.49"/>
    </reaction>
</comment>
<dbReference type="InterPro" id="IPR022675">
    <property type="entry name" value="G6P_DH_C"/>
</dbReference>
<dbReference type="EMBL" id="MHSK01000016">
    <property type="protein sequence ID" value="OHA42242.1"/>
    <property type="molecule type" value="Genomic_DNA"/>
</dbReference>
<reference evidence="9 10" key="1">
    <citation type="journal article" date="2016" name="Nat. Commun.">
        <title>Thousands of microbial genomes shed light on interconnected biogeochemical processes in an aquifer system.</title>
        <authorList>
            <person name="Anantharaman K."/>
            <person name="Brown C.T."/>
            <person name="Hug L.A."/>
            <person name="Sharon I."/>
            <person name="Castelle C.J."/>
            <person name="Probst A.J."/>
            <person name="Thomas B.C."/>
            <person name="Singh A."/>
            <person name="Wilkins M.J."/>
            <person name="Karaoz U."/>
            <person name="Brodie E.L."/>
            <person name="Williams K.H."/>
            <person name="Hubbard S.S."/>
            <person name="Banfield J.F."/>
        </authorList>
    </citation>
    <scope>NUCLEOTIDE SEQUENCE [LARGE SCALE GENOMIC DNA]</scope>
</reference>
<dbReference type="GO" id="GO:0006006">
    <property type="term" value="P:glucose metabolic process"/>
    <property type="evidence" value="ECO:0007669"/>
    <property type="project" value="UniProtKB-KW"/>
</dbReference>
<gene>
    <name evidence="6" type="primary">zwf</name>
    <name evidence="9" type="ORF">A3G52_03585</name>
</gene>
<dbReference type="Gene3D" id="3.40.50.720">
    <property type="entry name" value="NAD(P)-binding Rossmann-like Domain"/>
    <property type="match status" value="1"/>
</dbReference>
<keyword evidence="5 6" id="KW-0119">Carbohydrate metabolism</keyword>
<dbReference type="PANTHER" id="PTHR23429">
    <property type="entry name" value="GLUCOSE-6-PHOSPHATE 1-DEHYDROGENASE G6PD"/>
    <property type="match status" value="1"/>
</dbReference>
<dbReference type="SUPFAM" id="SSF55347">
    <property type="entry name" value="Glyceraldehyde-3-phosphate dehydrogenase-like, C-terminal domain"/>
    <property type="match status" value="1"/>
</dbReference>
<dbReference type="SUPFAM" id="SSF51735">
    <property type="entry name" value="NAD(P)-binding Rossmann-fold domains"/>
    <property type="match status" value="1"/>
</dbReference>
<evidence type="ECO:0000313" key="9">
    <source>
        <dbReference type="EMBL" id="OHA42242.1"/>
    </source>
</evidence>
<dbReference type="PIRSF" id="PIRSF000110">
    <property type="entry name" value="G6PD"/>
    <property type="match status" value="1"/>
</dbReference>
<feature type="binding site" evidence="6">
    <location>
        <position position="198"/>
    </location>
    <ligand>
        <name>substrate</name>
    </ligand>
</feature>